<reference evidence="1" key="1">
    <citation type="submission" date="2020-07" db="EMBL/GenBank/DDBJ databases">
        <title>Multicomponent nature underlies the extraordinary mechanical properties of spider dragline silk.</title>
        <authorList>
            <person name="Kono N."/>
            <person name="Nakamura H."/>
            <person name="Mori M."/>
            <person name="Yoshida Y."/>
            <person name="Ohtoshi R."/>
            <person name="Malay A.D."/>
            <person name="Moran D.A.P."/>
            <person name="Tomita M."/>
            <person name="Numata K."/>
            <person name="Arakawa K."/>
        </authorList>
    </citation>
    <scope>NUCLEOTIDE SEQUENCE</scope>
</reference>
<organism evidence="1 2">
    <name type="scientific">Trichonephila clavata</name>
    <name type="common">Joro spider</name>
    <name type="synonym">Nephila clavata</name>
    <dbReference type="NCBI Taxonomy" id="2740835"/>
    <lineage>
        <taxon>Eukaryota</taxon>
        <taxon>Metazoa</taxon>
        <taxon>Ecdysozoa</taxon>
        <taxon>Arthropoda</taxon>
        <taxon>Chelicerata</taxon>
        <taxon>Arachnida</taxon>
        <taxon>Araneae</taxon>
        <taxon>Araneomorphae</taxon>
        <taxon>Entelegynae</taxon>
        <taxon>Araneoidea</taxon>
        <taxon>Nephilidae</taxon>
        <taxon>Trichonephila</taxon>
    </lineage>
</organism>
<dbReference type="AlphaFoldDB" id="A0A8X6GWA1"/>
<keyword evidence="2" id="KW-1185">Reference proteome</keyword>
<dbReference type="Proteomes" id="UP000887116">
    <property type="component" value="Unassembled WGS sequence"/>
</dbReference>
<dbReference type="EMBL" id="BMAO01031433">
    <property type="protein sequence ID" value="GFQ74994.1"/>
    <property type="molecule type" value="Genomic_DNA"/>
</dbReference>
<evidence type="ECO:0000313" key="1">
    <source>
        <dbReference type="EMBL" id="GFQ74994.1"/>
    </source>
</evidence>
<gene>
    <name evidence="1" type="ORF">TNCT_237061</name>
</gene>
<accession>A0A8X6GWA1</accession>
<comment type="caution">
    <text evidence="1">The sequence shown here is derived from an EMBL/GenBank/DDBJ whole genome shotgun (WGS) entry which is preliminary data.</text>
</comment>
<evidence type="ECO:0000313" key="2">
    <source>
        <dbReference type="Proteomes" id="UP000887116"/>
    </source>
</evidence>
<protein>
    <submittedName>
        <fullName evidence="1">Uncharacterized protein</fullName>
    </submittedName>
</protein>
<sequence>MQTESETNHQNKNIKLKPYLYHLYFVPSPLAFILSRDTLATMLLSSQCAHLNPQVTTSVKQEESIATPHGAGDRVVNVCRRPLPLPA</sequence>
<proteinExistence type="predicted"/>
<name>A0A8X6GWA1_TRICU</name>